<evidence type="ECO:0000313" key="2">
    <source>
        <dbReference type="EMBL" id="MCI05071.1"/>
    </source>
</evidence>
<feature type="non-terminal residue" evidence="2">
    <location>
        <position position="1"/>
    </location>
</feature>
<dbReference type="PANTHER" id="PTHR47976:SF27">
    <property type="entry name" value="RECEPTOR-LIKE SERINE_THREONINE-PROTEIN KINASE"/>
    <property type="match status" value="1"/>
</dbReference>
<keyword evidence="2" id="KW-0723">Serine/threonine-protein kinase</keyword>
<comment type="caution">
    <text evidence="2">The sequence shown here is derived from an EMBL/GenBank/DDBJ whole genome shotgun (WGS) entry which is preliminary data.</text>
</comment>
<evidence type="ECO:0000256" key="1">
    <source>
        <dbReference type="ARBA" id="ARBA00022729"/>
    </source>
</evidence>
<evidence type="ECO:0000313" key="3">
    <source>
        <dbReference type="Proteomes" id="UP000265520"/>
    </source>
</evidence>
<dbReference type="Proteomes" id="UP000265520">
    <property type="component" value="Unassembled WGS sequence"/>
</dbReference>
<reference evidence="2 3" key="1">
    <citation type="journal article" date="2018" name="Front. Plant Sci.">
        <title>Red Clover (Trifolium pratense) and Zigzag Clover (T. medium) - A Picture of Genomic Similarities and Differences.</title>
        <authorList>
            <person name="Dluhosova J."/>
            <person name="Istvanek J."/>
            <person name="Nedelnik J."/>
            <person name="Repkova J."/>
        </authorList>
    </citation>
    <scope>NUCLEOTIDE SEQUENCE [LARGE SCALE GENOMIC DNA]</scope>
    <source>
        <strain evidence="3">cv. 10/8</strain>
        <tissue evidence="2">Leaf</tissue>
    </source>
</reference>
<protein>
    <submittedName>
        <fullName evidence="2">G-type lectin S-receptor-like serine/threonine protein kinase RLK1-like</fullName>
    </submittedName>
</protein>
<sequence length="214" mass="24303">NQTIYRATLDFDGVFRMHAHYINNGSDKIIETLPKSSKTCEVKGVCGFNSYCTFDDDKQLCICLPGYKFIDENETTLGCERNYFKAECMGDKDGAAFYNMFPMNNIVWGDHPYSESGDISSEQNCSFACLVDCNCWAALYEEARCKKHGFPFRYVRRTREADESNTAFLKVGKNSVENWKQNDTIFSPQPAPIKTTNSGIEVQKANGHWEHGAE</sequence>
<dbReference type="GO" id="GO:0030246">
    <property type="term" value="F:carbohydrate binding"/>
    <property type="evidence" value="ECO:0007669"/>
    <property type="project" value="UniProtKB-KW"/>
</dbReference>
<dbReference type="GO" id="GO:0004674">
    <property type="term" value="F:protein serine/threonine kinase activity"/>
    <property type="evidence" value="ECO:0007669"/>
    <property type="project" value="UniProtKB-KW"/>
</dbReference>
<dbReference type="EMBL" id="LXQA010057434">
    <property type="protein sequence ID" value="MCI05071.1"/>
    <property type="molecule type" value="Genomic_DNA"/>
</dbReference>
<keyword evidence="3" id="KW-1185">Reference proteome</keyword>
<organism evidence="2 3">
    <name type="scientific">Trifolium medium</name>
    <dbReference type="NCBI Taxonomy" id="97028"/>
    <lineage>
        <taxon>Eukaryota</taxon>
        <taxon>Viridiplantae</taxon>
        <taxon>Streptophyta</taxon>
        <taxon>Embryophyta</taxon>
        <taxon>Tracheophyta</taxon>
        <taxon>Spermatophyta</taxon>
        <taxon>Magnoliopsida</taxon>
        <taxon>eudicotyledons</taxon>
        <taxon>Gunneridae</taxon>
        <taxon>Pentapetalae</taxon>
        <taxon>rosids</taxon>
        <taxon>fabids</taxon>
        <taxon>Fabales</taxon>
        <taxon>Fabaceae</taxon>
        <taxon>Papilionoideae</taxon>
        <taxon>50 kb inversion clade</taxon>
        <taxon>NPAAA clade</taxon>
        <taxon>Hologalegina</taxon>
        <taxon>IRL clade</taxon>
        <taxon>Trifolieae</taxon>
        <taxon>Trifolium</taxon>
    </lineage>
</organism>
<keyword evidence="1" id="KW-0732">Signal</keyword>
<dbReference type="InterPro" id="IPR051343">
    <property type="entry name" value="G-type_lectin_kinases/EP1-like"/>
</dbReference>
<dbReference type="PANTHER" id="PTHR47976">
    <property type="entry name" value="G-TYPE LECTIN S-RECEPTOR-LIKE SERINE/THREONINE-PROTEIN KINASE SD2-5"/>
    <property type="match status" value="1"/>
</dbReference>
<proteinExistence type="predicted"/>
<dbReference type="AlphaFoldDB" id="A0A392NZ51"/>
<keyword evidence="2" id="KW-0430">Lectin</keyword>
<keyword evidence="2" id="KW-0418">Kinase</keyword>
<name>A0A392NZ51_9FABA</name>
<accession>A0A392NZ51</accession>
<keyword evidence="2" id="KW-0675">Receptor</keyword>
<keyword evidence="2" id="KW-0808">Transferase</keyword>